<dbReference type="Proteomes" id="UP000287168">
    <property type="component" value="Unassembled WGS sequence"/>
</dbReference>
<gene>
    <name evidence="5" type="ORF">EP867_06320</name>
</gene>
<evidence type="ECO:0000313" key="5">
    <source>
        <dbReference type="EMBL" id="RWY42345.1"/>
    </source>
</evidence>
<dbReference type="SMART" id="SM00287">
    <property type="entry name" value="SH3b"/>
    <property type="match status" value="1"/>
</dbReference>
<feature type="domain" description="SH3b" evidence="4">
    <location>
        <begin position="108"/>
        <end position="171"/>
    </location>
</feature>
<evidence type="ECO:0000259" key="3">
    <source>
        <dbReference type="PROSITE" id="PS50002"/>
    </source>
</evidence>
<dbReference type="OrthoDB" id="7433551at2"/>
<dbReference type="PROSITE" id="PS51781">
    <property type="entry name" value="SH3B"/>
    <property type="match status" value="1"/>
</dbReference>
<dbReference type="AlphaFoldDB" id="A0A3S3UA19"/>
<sequence length="171" mass="17177">MLRLVSLLTLLGGGFVAATAFLGDQPPAPVAPATGISRAAEATVASAPAELPPAVQRIADSPVDLPGVSFAAGPVILDNVAPSEAMVQLAAAETARPARAGLSDGAASGFRQVTARSANVRGGPSTRNPVLGRLSQGDEVTVVEDGGNGWFLIRVEGDGLEGWISGSLLSR</sequence>
<feature type="signal peptide" evidence="2">
    <location>
        <begin position="1"/>
        <end position="20"/>
    </location>
</feature>
<dbReference type="SUPFAM" id="SSF50044">
    <property type="entry name" value="SH3-domain"/>
    <property type="match status" value="1"/>
</dbReference>
<protein>
    <submittedName>
        <fullName evidence="5">Uncharacterized protein</fullName>
    </submittedName>
</protein>
<name>A0A3S3UA19_9RHOB</name>
<evidence type="ECO:0000256" key="2">
    <source>
        <dbReference type="SAM" id="SignalP"/>
    </source>
</evidence>
<dbReference type="InterPro" id="IPR003646">
    <property type="entry name" value="SH3-like_bac-type"/>
</dbReference>
<proteinExistence type="predicted"/>
<feature type="domain" description="SH3" evidence="3">
    <location>
        <begin position="108"/>
        <end position="171"/>
    </location>
</feature>
<reference evidence="5 6" key="1">
    <citation type="journal article" date="2015" name="Int. J. Syst. Evol. Microbiol.">
        <title>Gemmobacter intermedius sp. nov., isolated from a white stork (Ciconia ciconia).</title>
        <authorList>
            <person name="Kampfer P."/>
            <person name="Jerzak L."/>
            <person name="Wilharm G."/>
            <person name="Golke J."/>
            <person name="Busse H.J."/>
            <person name="Glaeser S.P."/>
        </authorList>
    </citation>
    <scope>NUCLEOTIDE SEQUENCE [LARGE SCALE GENOMIC DNA]</scope>
    <source>
        <strain evidence="5 6">119/4</strain>
    </source>
</reference>
<dbReference type="RefSeq" id="WP_128487363.1">
    <property type="nucleotide sequence ID" value="NZ_JBHLXB010000016.1"/>
</dbReference>
<dbReference type="Pfam" id="PF08239">
    <property type="entry name" value="SH3_3"/>
    <property type="match status" value="1"/>
</dbReference>
<dbReference type="InterPro" id="IPR036028">
    <property type="entry name" value="SH3-like_dom_sf"/>
</dbReference>
<dbReference type="EMBL" id="SBLC01000007">
    <property type="protein sequence ID" value="RWY42345.1"/>
    <property type="molecule type" value="Genomic_DNA"/>
</dbReference>
<comment type="caution">
    <text evidence="5">The sequence shown here is derived from an EMBL/GenBank/DDBJ whole genome shotgun (WGS) entry which is preliminary data.</text>
</comment>
<evidence type="ECO:0000313" key="6">
    <source>
        <dbReference type="Proteomes" id="UP000287168"/>
    </source>
</evidence>
<evidence type="ECO:0000256" key="1">
    <source>
        <dbReference type="ARBA" id="ARBA00022443"/>
    </source>
</evidence>
<dbReference type="PROSITE" id="PS50002">
    <property type="entry name" value="SH3"/>
    <property type="match status" value="1"/>
</dbReference>
<dbReference type="Gene3D" id="2.30.30.40">
    <property type="entry name" value="SH3 Domains"/>
    <property type="match status" value="1"/>
</dbReference>
<keyword evidence="6" id="KW-1185">Reference proteome</keyword>
<accession>A0A3S3UA19</accession>
<keyword evidence="1" id="KW-0728">SH3 domain</keyword>
<keyword evidence="2" id="KW-0732">Signal</keyword>
<evidence type="ECO:0000259" key="4">
    <source>
        <dbReference type="PROSITE" id="PS51781"/>
    </source>
</evidence>
<organism evidence="5 6">
    <name type="scientific">Falsigemmobacter intermedius</name>
    <dbReference type="NCBI Taxonomy" id="1553448"/>
    <lineage>
        <taxon>Bacteria</taxon>
        <taxon>Pseudomonadati</taxon>
        <taxon>Pseudomonadota</taxon>
        <taxon>Alphaproteobacteria</taxon>
        <taxon>Rhodobacterales</taxon>
        <taxon>Paracoccaceae</taxon>
        <taxon>Falsigemmobacter</taxon>
    </lineage>
</organism>
<dbReference type="InterPro" id="IPR001452">
    <property type="entry name" value="SH3_domain"/>
</dbReference>
<feature type="chain" id="PRO_5018629814" evidence="2">
    <location>
        <begin position="21"/>
        <end position="171"/>
    </location>
</feature>